<dbReference type="InterPro" id="IPR000182">
    <property type="entry name" value="GNAT_dom"/>
</dbReference>
<name>A0ABU8HBW7_9BACI</name>
<gene>
    <name evidence="2" type="ORF">WAK64_07055</name>
</gene>
<reference evidence="2 3" key="1">
    <citation type="journal article" date="2018" name="J. Microbiol.">
        <title>Bacillus spongiae sp. nov., isolated from sponge of Jeju Island.</title>
        <authorList>
            <person name="Lee G.E."/>
            <person name="Im W.T."/>
            <person name="Park J.S."/>
        </authorList>
    </citation>
    <scope>NUCLEOTIDE SEQUENCE [LARGE SCALE GENOMIC DNA]</scope>
    <source>
        <strain evidence="2 3">135PIL107-10</strain>
    </source>
</reference>
<dbReference type="Pfam" id="PF00583">
    <property type="entry name" value="Acetyltransf_1"/>
    <property type="match status" value="1"/>
</dbReference>
<dbReference type="InterPro" id="IPR016181">
    <property type="entry name" value="Acyl_CoA_acyltransferase"/>
</dbReference>
<dbReference type="PANTHER" id="PTHR43259">
    <property type="entry name" value="SPT10P"/>
    <property type="match status" value="1"/>
</dbReference>
<dbReference type="SUPFAM" id="SSF55729">
    <property type="entry name" value="Acyl-CoA N-acyltransferases (Nat)"/>
    <property type="match status" value="1"/>
</dbReference>
<dbReference type="PANTHER" id="PTHR43259:SF1">
    <property type="entry name" value="N-ACETYLTRANSFERASE DOMAIN-CONTAINING PROTEIN"/>
    <property type="match status" value="1"/>
</dbReference>
<accession>A0ABU8HBW7</accession>
<organism evidence="2 3">
    <name type="scientific">Bacillus spongiae</name>
    <dbReference type="NCBI Taxonomy" id="2683610"/>
    <lineage>
        <taxon>Bacteria</taxon>
        <taxon>Bacillati</taxon>
        <taxon>Bacillota</taxon>
        <taxon>Bacilli</taxon>
        <taxon>Bacillales</taxon>
        <taxon>Bacillaceae</taxon>
        <taxon>Bacillus</taxon>
    </lineage>
</organism>
<dbReference type="RefSeq" id="WP_336586242.1">
    <property type="nucleotide sequence ID" value="NZ_JBBAXC010000004.1"/>
</dbReference>
<protein>
    <submittedName>
        <fullName evidence="2">GNAT family N-acetyltransferase</fullName>
    </submittedName>
</protein>
<evidence type="ECO:0000313" key="2">
    <source>
        <dbReference type="EMBL" id="MEI5906816.1"/>
    </source>
</evidence>
<proteinExistence type="predicted"/>
<evidence type="ECO:0000259" key="1">
    <source>
        <dbReference type="PROSITE" id="PS51186"/>
    </source>
</evidence>
<dbReference type="InterPro" id="IPR052829">
    <property type="entry name" value="N-acetyltransferase_domain"/>
</dbReference>
<evidence type="ECO:0000313" key="3">
    <source>
        <dbReference type="Proteomes" id="UP001312865"/>
    </source>
</evidence>
<dbReference type="EMBL" id="JBBAXC010000004">
    <property type="protein sequence ID" value="MEI5906816.1"/>
    <property type="molecule type" value="Genomic_DNA"/>
</dbReference>
<comment type="caution">
    <text evidence="2">The sequence shown here is derived from an EMBL/GenBank/DDBJ whole genome shotgun (WGS) entry which is preliminary data.</text>
</comment>
<sequence>MTAVELTSMTEEEFSSYFDEKVERYTEVLSHHVHEEGEEPVVKAAKQLKALLPEGVNTPNHYLFNVNHGSKRIGFVWLKVELNKKSAFLYEIYLFDEYRGKGFGSQVMNDIEKWLIKKGVNYFKLHVFGSNTGARKLYEELGFDLMGINMMKPIGPS</sequence>
<dbReference type="PROSITE" id="PS51186">
    <property type="entry name" value="GNAT"/>
    <property type="match status" value="1"/>
</dbReference>
<dbReference type="CDD" id="cd04301">
    <property type="entry name" value="NAT_SF"/>
    <property type="match status" value="1"/>
</dbReference>
<dbReference type="Gene3D" id="3.40.630.30">
    <property type="match status" value="1"/>
</dbReference>
<keyword evidence="3" id="KW-1185">Reference proteome</keyword>
<dbReference type="Proteomes" id="UP001312865">
    <property type="component" value="Unassembled WGS sequence"/>
</dbReference>
<feature type="domain" description="N-acetyltransferase" evidence="1">
    <location>
        <begin position="20"/>
        <end position="157"/>
    </location>
</feature>